<proteinExistence type="predicted"/>
<organism evidence="2 3">
    <name type="scientific">Streptomyces thermocoprophilus</name>
    <dbReference type="NCBI Taxonomy" id="78356"/>
    <lineage>
        <taxon>Bacteria</taxon>
        <taxon>Bacillati</taxon>
        <taxon>Actinomycetota</taxon>
        <taxon>Actinomycetes</taxon>
        <taxon>Kitasatosporales</taxon>
        <taxon>Streptomycetaceae</taxon>
        <taxon>Streptomyces</taxon>
    </lineage>
</organism>
<dbReference type="EMBL" id="JBHMAR010000006">
    <property type="protein sequence ID" value="MFB9735131.1"/>
    <property type="molecule type" value="Genomic_DNA"/>
</dbReference>
<name>A0ABV5VBD4_9ACTN</name>
<feature type="compositionally biased region" description="Acidic residues" evidence="1">
    <location>
        <begin position="116"/>
        <end position="149"/>
    </location>
</feature>
<evidence type="ECO:0000313" key="2">
    <source>
        <dbReference type="EMBL" id="MFB9735131.1"/>
    </source>
</evidence>
<feature type="region of interest" description="Disordered" evidence="1">
    <location>
        <begin position="92"/>
        <end position="244"/>
    </location>
</feature>
<feature type="compositionally biased region" description="Basic and acidic residues" evidence="1">
    <location>
        <begin position="92"/>
        <end position="101"/>
    </location>
</feature>
<dbReference type="Proteomes" id="UP001589703">
    <property type="component" value="Unassembled WGS sequence"/>
</dbReference>
<feature type="compositionally biased region" description="Low complexity" evidence="1">
    <location>
        <begin position="211"/>
        <end position="244"/>
    </location>
</feature>
<evidence type="ECO:0008006" key="4">
    <source>
        <dbReference type="Google" id="ProtNLM"/>
    </source>
</evidence>
<feature type="compositionally biased region" description="Basic residues" evidence="1">
    <location>
        <begin position="161"/>
        <end position="170"/>
    </location>
</feature>
<dbReference type="RefSeq" id="WP_385858453.1">
    <property type="nucleotide sequence ID" value="NZ_JBHMAR010000006.1"/>
</dbReference>
<accession>A0ABV5VBD4</accession>
<comment type="caution">
    <text evidence="2">The sequence shown here is derived from an EMBL/GenBank/DDBJ whole genome shotgun (WGS) entry which is preliminary data.</text>
</comment>
<keyword evidence="3" id="KW-1185">Reference proteome</keyword>
<reference evidence="2 3" key="1">
    <citation type="submission" date="2024-09" db="EMBL/GenBank/DDBJ databases">
        <authorList>
            <person name="Sun Q."/>
            <person name="Mori K."/>
        </authorList>
    </citation>
    <scope>NUCLEOTIDE SEQUENCE [LARGE SCALE GENOMIC DNA]</scope>
    <source>
        <strain evidence="2 3">JCM 10918</strain>
    </source>
</reference>
<gene>
    <name evidence="2" type="ORF">ACFFRO_08295</name>
</gene>
<protein>
    <recommendedName>
        <fullName evidence="4">DNA primase</fullName>
    </recommendedName>
</protein>
<evidence type="ECO:0000313" key="3">
    <source>
        <dbReference type="Proteomes" id="UP001589703"/>
    </source>
</evidence>
<sequence>MNRTAMGLAIGAGYLLGRTRKLKMALAVGGLVAGKKLNLTPSGVADLLGKQLRDNPQFKEIGDQLREDLRGVGKAASGAMVERQMTALADRLHGRTSEVREQLTGVAGLTGGHDDEQPDDERAEDEEFEDAHEEEPEGDEGGDDEGGDGGEERSGGGKTAGRARARKAVRRAPAEKTARSAGKSAGGTAGKQAAKAGEKTARKAPAKKTAGRAGAAAKKSAPGRKAAARQSSRARSASAEGGEE</sequence>
<evidence type="ECO:0000256" key="1">
    <source>
        <dbReference type="SAM" id="MobiDB-lite"/>
    </source>
</evidence>